<comment type="caution">
    <text evidence="4">The sequence shown here is derived from an EMBL/GenBank/DDBJ whole genome shotgun (WGS) entry which is preliminary data.</text>
</comment>
<gene>
    <name evidence="4" type="ORF">Dda_6983</name>
</gene>
<name>A0AAD6NH23_DREDA</name>
<evidence type="ECO:0000259" key="3">
    <source>
        <dbReference type="PROSITE" id="PS00036"/>
    </source>
</evidence>
<feature type="coiled-coil region" evidence="1">
    <location>
        <begin position="85"/>
        <end position="119"/>
    </location>
</feature>
<accession>A0AAD6NH23</accession>
<dbReference type="Proteomes" id="UP001221413">
    <property type="component" value="Unassembled WGS sequence"/>
</dbReference>
<sequence>MSIPQPPEMRAEVSTGGLWPLESGSPGGSIPVSQFELETAIAIVPTPERSATATVPPPIPATFVVITRDELGKRHRNAMASVRCRERRKQSIQEDKERIKMLEKALVNKAAEISFLERKVSGLTMELDNMYDIMNSMRRKIRVYEGFPNLLPETNI</sequence>
<feature type="domain" description="BZIP" evidence="3">
    <location>
        <begin position="73"/>
        <end position="87"/>
    </location>
</feature>
<evidence type="ECO:0000256" key="2">
    <source>
        <dbReference type="SAM" id="MobiDB-lite"/>
    </source>
</evidence>
<evidence type="ECO:0000313" key="5">
    <source>
        <dbReference type="Proteomes" id="UP001221413"/>
    </source>
</evidence>
<feature type="region of interest" description="Disordered" evidence="2">
    <location>
        <begin position="1"/>
        <end position="25"/>
    </location>
</feature>
<dbReference type="InterPro" id="IPR004827">
    <property type="entry name" value="bZIP"/>
</dbReference>
<dbReference type="SUPFAM" id="SSF57959">
    <property type="entry name" value="Leucine zipper domain"/>
    <property type="match status" value="1"/>
</dbReference>
<proteinExistence type="predicted"/>
<dbReference type="PROSITE" id="PS00036">
    <property type="entry name" value="BZIP_BASIC"/>
    <property type="match status" value="1"/>
</dbReference>
<evidence type="ECO:0000313" key="4">
    <source>
        <dbReference type="EMBL" id="KAJ6258070.1"/>
    </source>
</evidence>
<keyword evidence="1" id="KW-0175">Coiled coil</keyword>
<dbReference type="EMBL" id="JAQGDS010000009">
    <property type="protein sequence ID" value="KAJ6258070.1"/>
    <property type="molecule type" value="Genomic_DNA"/>
</dbReference>
<organism evidence="4 5">
    <name type="scientific">Drechslerella dactyloides</name>
    <name type="common">Nematode-trapping fungus</name>
    <name type="synonym">Arthrobotrys dactyloides</name>
    <dbReference type="NCBI Taxonomy" id="74499"/>
    <lineage>
        <taxon>Eukaryota</taxon>
        <taxon>Fungi</taxon>
        <taxon>Dikarya</taxon>
        <taxon>Ascomycota</taxon>
        <taxon>Pezizomycotina</taxon>
        <taxon>Orbiliomycetes</taxon>
        <taxon>Orbiliales</taxon>
        <taxon>Orbiliaceae</taxon>
        <taxon>Drechslerella</taxon>
    </lineage>
</organism>
<dbReference type="InterPro" id="IPR046347">
    <property type="entry name" value="bZIP_sf"/>
</dbReference>
<dbReference type="AlphaFoldDB" id="A0AAD6NH23"/>
<keyword evidence="5" id="KW-1185">Reference proteome</keyword>
<evidence type="ECO:0000256" key="1">
    <source>
        <dbReference type="SAM" id="Coils"/>
    </source>
</evidence>
<protein>
    <recommendedName>
        <fullName evidence="3">BZIP domain-containing protein</fullName>
    </recommendedName>
</protein>
<dbReference type="GO" id="GO:0003700">
    <property type="term" value="F:DNA-binding transcription factor activity"/>
    <property type="evidence" value="ECO:0007669"/>
    <property type="project" value="InterPro"/>
</dbReference>
<reference evidence="4" key="1">
    <citation type="submission" date="2023-01" db="EMBL/GenBank/DDBJ databases">
        <title>The chitinases involved in constricting ring structure development in the nematode-trapping fungus Drechslerella dactyloides.</title>
        <authorList>
            <person name="Wang R."/>
            <person name="Zhang L."/>
            <person name="Tang P."/>
            <person name="Li S."/>
            <person name="Liang L."/>
        </authorList>
    </citation>
    <scope>NUCLEOTIDE SEQUENCE</scope>
    <source>
        <strain evidence="4">YMF1.00031</strain>
    </source>
</reference>
<dbReference type="Gene3D" id="1.20.5.170">
    <property type="match status" value="1"/>
</dbReference>